<dbReference type="GO" id="GO:0140662">
    <property type="term" value="F:ATP-dependent protein folding chaperone"/>
    <property type="evidence" value="ECO:0007669"/>
    <property type="project" value="InterPro"/>
</dbReference>
<dbReference type="SMART" id="SM00220">
    <property type="entry name" value="S_TKc"/>
    <property type="match status" value="1"/>
</dbReference>
<dbReference type="Gene3D" id="1.10.560.10">
    <property type="entry name" value="GroEL-like equatorial domain"/>
    <property type="match status" value="1"/>
</dbReference>
<evidence type="ECO:0000259" key="4">
    <source>
        <dbReference type="PROSITE" id="PS50011"/>
    </source>
</evidence>
<organism evidence="5 6">
    <name type="scientific">Perkinsus olseni</name>
    <name type="common">Perkinsus atlanticus</name>
    <dbReference type="NCBI Taxonomy" id="32597"/>
    <lineage>
        <taxon>Eukaryota</taxon>
        <taxon>Sar</taxon>
        <taxon>Alveolata</taxon>
        <taxon>Perkinsozoa</taxon>
        <taxon>Perkinsea</taxon>
        <taxon>Perkinsida</taxon>
        <taxon>Perkinsidae</taxon>
        <taxon>Perkinsus</taxon>
    </lineage>
</organism>
<dbReference type="InterPro" id="IPR002423">
    <property type="entry name" value="Cpn60/GroEL/TCP-1"/>
</dbReference>
<dbReference type="FunFam" id="3.50.7.10:FF:000001">
    <property type="entry name" value="60 kDa chaperonin"/>
    <property type="match status" value="1"/>
</dbReference>
<dbReference type="InterPro" id="IPR011009">
    <property type="entry name" value="Kinase-like_dom_sf"/>
</dbReference>
<evidence type="ECO:0000256" key="1">
    <source>
        <dbReference type="ARBA" id="ARBA00006607"/>
    </source>
</evidence>
<dbReference type="SUPFAM" id="SSF56112">
    <property type="entry name" value="Protein kinase-like (PK-like)"/>
    <property type="match status" value="1"/>
</dbReference>
<comment type="caution">
    <text evidence="5">The sequence shown here is derived from an EMBL/GenBank/DDBJ whole genome shotgun (WGS) entry which is preliminary data.</text>
</comment>
<evidence type="ECO:0000313" key="6">
    <source>
        <dbReference type="Proteomes" id="UP000572268"/>
    </source>
</evidence>
<dbReference type="InterPro" id="IPR027410">
    <property type="entry name" value="TCP-1-like_intermed_sf"/>
</dbReference>
<dbReference type="PRINTS" id="PR00298">
    <property type="entry name" value="CHAPERONIN60"/>
</dbReference>
<accession>A0A7J6LGN7</accession>
<sequence>SGPDSVDLDSKAVHAFALDIACGLAYMHRHYLIHGDVKSPNVLVDLRSEPPTAKLCDFGHSASRVVPRYQRRMCTFGWASPESLRDDDISTPSDVWSWACIVWEMVNREIPWRMCSHSEMVAAVGMCGLHPGRYIGNGCINAKMSPLLKRMTERCWVYNPGHRVTMQRCVKALRRYRDTTIRRCEKNMWTLFGGPSLLSCTAYSFCFSLGIEFSPVAVNKLGSSQFSDAPATAAAAAESTVEASGSVVADPWDVLKPSTEALFAAPLPPGALGALNPTALRGASEAIVDFGADARDSLLRGLNLVADAVKVTLGPQGRNVVLTEGGVSDRTRVKIVNDGATIAKDMAKRLNIQVGSKDAIGAEILAAAASKSEVSTGDGTSSTAVLTQYLINKGLQVMGNSTTSNAVEVKKGLESAANDCVSSLHEMAHPLKRGKEALAQIAAVSTGDAEMARILATAFAHVGYEGEVTVEQARDGSDQDTVEFTDGYTFDRGYESSQFATAASDRSDWKPGQCVLEGKVSLLLVEGRIEEPQDIIPALKAATEAKTPLLILADELSPAVIRTVLLSVMSGQVPRMVCVKSPGYGVERTRRLEDLAAATGASVVGERRLKRLHEAEETDLGTASSVSVGKSRTVIKFTEDSQERVDARAAQLRAEIKQSTSRYERSKLQSRLASLKGGVAAIRITGDSELVVRDKGLRYEDGIGALKAAMKGGVLPGGGAALLAAAGALEKGVMGREESPSWTAGYRLLVEALPRVMWQIAENSGADGDAVVERCGEVQRSSGNPGMGYNAIRGRLEDLPSAGILDPALVVESVVRVASATAASVLLTEALVAPSGSDARMISERSGLPGMGLPAGGFM</sequence>
<dbReference type="PANTHER" id="PTHR45633">
    <property type="entry name" value="60 KDA HEAT SHOCK PROTEIN, MITOCHONDRIAL"/>
    <property type="match status" value="1"/>
</dbReference>
<dbReference type="EMBL" id="JABANN010000474">
    <property type="protein sequence ID" value="KAF4658457.1"/>
    <property type="molecule type" value="Genomic_DNA"/>
</dbReference>
<dbReference type="NCBIfam" id="NF009487">
    <property type="entry name" value="PRK12849.1"/>
    <property type="match status" value="1"/>
</dbReference>
<dbReference type="InterPro" id="IPR001844">
    <property type="entry name" value="Cpn60/GroEL"/>
</dbReference>
<dbReference type="InterPro" id="IPR000719">
    <property type="entry name" value="Prot_kinase_dom"/>
</dbReference>
<evidence type="ECO:0000256" key="2">
    <source>
        <dbReference type="ARBA" id="ARBA00023186"/>
    </source>
</evidence>
<reference evidence="5 6" key="1">
    <citation type="submission" date="2020-04" db="EMBL/GenBank/DDBJ databases">
        <title>Perkinsus olseni comparative genomics.</title>
        <authorList>
            <person name="Bogema D.R."/>
        </authorList>
    </citation>
    <scope>NUCLEOTIDE SEQUENCE [LARGE SCALE GENOMIC DNA]</scope>
    <source>
        <strain evidence="5">ATCC PRA-31</strain>
    </source>
</reference>
<name>A0A7J6LGN7_PEROL</name>
<feature type="non-terminal residue" evidence="5">
    <location>
        <position position="1"/>
    </location>
</feature>
<dbReference type="Pfam" id="PF00118">
    <property type="entry name" value="Cpn60_TCP1"/>
    <property type="match status" value="2"/>
</dbReference>
<evidence type="ECO:0000313" key="5">
    <source>
        <dbReference type="EMBL" id="KAF4658457.1"/>
    </source>
</evidence>
<evidence type="ECO:0000256" key="3">
    <source>
        <dbReference type="RuleBase" id="RU000418"/>
    </source>
</evidence>
<dbReference type="SUPFAM" id="SSF52029">
    <property type="entry name" value="GroEL apical domain-like"/>
    <property type="match status" value="1"/>
</dbReference>
<dbReference type="InterPro" id="IPR027409">
    <property type="entry name" value="GroEL-like_apical_dom_sf"/>
</dbReference>
<dbReference type="Proteomes" id="UP000572268">
    <property type="component" value="Unassembled WGS sequence"/>
</dbReference>
<dbReference type="GO" id="GO:0042026">
    <property type="term" value="P:protein refolding"/>
    <property type="evidence" value="ECO:0007669"/>
    <property type="project" value="InterPro"/>
</dbReference>
<dbReference type="InterPro" id="IPR008271">
    <property type="entry name" value="Ser/Thr_kinase_AS"/>
</dbReference>
<gene>
    <name evidence="5" type="ORF">FOL46_006948</name>
</gene>
<protein>
    <recommendedName>
        <fullName evidence="4">Protein kinase domain-containing protein</fullName>
    </recommendedName>
</protein>
<comment type="similarity">
    <text evidence="1 3">Belongs to the chaperonin (HSP60) family.</text>
</comment>
<dbReference type="PROSITE" id="PS50011">
    <property type="entry name" value="PROTEIN_KINASE_DOM"/>
    <property type="match status" value="1"/>
</dbReference>
<dbReference type="AlphaFoldDB" id="A0A7J6LGN7"/>
<dbReference type="PROSITE" id="PS00108">
    <property type="entry name" value="PROTEIN_KINASE_ST"/>
    <property type="match status" value="1"/>
</dbReference>
<feature type="domain" description="Protein kinase" evidence="4">
    <location>
        <begin position="1"/>
        <end position="181"/>
    </location>
</feature>
<dbReference type="InterPro" id="IPR027413">
    <property type="entry name" value="GROEL-like_equatorial_sf"/>
</dbReference>
<dbReference type="Pfam" id="PF00069">
    <property type="entry name" value="Pkinase"/>
    <property type="match status" value="1"/>
</dbReference>
<dbReference type="SUPFAM" id="SSF48592">
    <property type="entry name" value="GroEL equatorial domain-like"/>
    <property type="match status" value="1"/>
</dbReference>
<keyword evidence="2" id="KW-0143">Chaperone</keyword>
<dbReference type="Gene3D" id="1.10.510.10">
    <property type="entry name" value="Transferase(Phosphotransferase) domain 1"/>
    <property type="match status" value="1"/>
</dbReference>
<dbReference type="SUPFAM" id="SSF54849">
    <property type="entry name" value="GroEL-intermediate domain like"/>
    <property type="match status" value="1"/>
</dbReference>
<proteinExistence type="inferred from homology"/>
<dbReference type="Gene3D" id="3.50.7.10">
    <property type="entry name" value="GroEL"/>
    <property type="match status" value="1"/>
</dbReference>
<dbReference type="GO" id="GO:0004672">
    <property type="term" value="F:protein kinase activity"/>
    <property type="evidence" value="ECO:0007669"/>
    <property type="project" value="InterPro"/>
</dbReference>
<dbReference type="GO" id="GO:0005524">
    <property type="term" value="F:ATP binding"/>
    <property type="evidence" value="ECO:0007669"/>
    <property type="project" value="InterPro"/>
</dbReference>
<dbReference type="Gene3D" id="3.30.260.10">
    <property type="entry name" value="TCP-1-like chaperonin intermediate domain"/>
    <property type="match status" value="1"/>
</dbReference>